<feature type="transmembrane region" description="Helical" evidence="7">
    <location>
        <begin position="119"/>
        <end position="138"/>
    </location>
</feature>
<keyword evidence="10" id="KW-1185">Reference proteome</keyword>
<dbReference type="InterPro" id="IPR007816">
    <property type="entry name" value="ResB-like_domain"/>
</dbReference>
<keyword evidence="2 7" id="KW-0812">Transmembrane</keyword>
<dbReference type="GO" id="GO:0017004">
    <property type="term" value="P:cytochrome complex assembly"/>
    <property type="evidence" value="ECO:0007669"/>
    <property type="project" value="UniProtKB-KW"/>
</dbReference>
<keyword evidence="5 7" id="KW-0472">Membrane</keyword>
<evidence type="ECO:0000256" key="3">
    <source>
        <dbReference type="ARBA" id="ARBA00022748"/>
    </source>
</evidence>
<feature type="transmembrane region" description="Helical" evidence="7">
    <location>
        <begin position="65"/>
        <end position="83"/>
    </location>
</feature>
<organism evidence="9 10">
    <name type="scientific">Ruicaihuangia caeni</name>
    <dbReference type="NCBI Taxonomy" id="3042517"/>
    <lineage>
        <taxon>Bacteria</taxon>
        <taxon>Bacillati</taxon>
        <taxon>Actinomycetota</taxon>
        <taxon>Actinomycetes</taxon>
        <taxon>Micrococcales</taxon>
        <taxon>Microbacteriaceae</taxon>
        <taxon>Ruicaihuangia</taxon>
    </lineage>
</organism>
<evidence type="ECO:0000256" key="5">
    <source>
        <dbReference type="ARBA" id="ARBA00023136"/>
    </source>
</evidence>
<proteinExistence type="predicted"/>
<protein>
    <submittedName>
        <fullName evidence="9">Cytochrome c biogenesis protein ResB</fullName>
    </submittedName>
</protein>
<feature type="region of interest" description="Disordered" evidence="6">
    <location>
        <begin position="1"/>
        <end position="42"/>
    </location>
</feature>
<evidence type="ECO:0000256" key="1">
    <source>
        <dbReference type="ARBA" id="ARBA00004141"/>
    </source>
</evidence>
<dbReference type="Proteomes" id="UP001321506">
    <property type="component" value="Unassembled WGS sequence"/>
</dbReference>
<evidence type="ECO:0000256" key="2">
    <source>
        <dbReference type="ARBA" id="ARBA00022692"/>
    </source>
</evidence>
<gene>
    <name evidence="9" type="ORF">QF206_08025</name>
</gene>
<feature type="transmembrane region" description="Helical" evidence="7">
    <location>
        <begin position="219"/>
        <end position="240"/>
    </location>
</feature>
<name>A0AAW6TBC0_9MICO</name>
<evidence type="ECO:0000256" key="6">
    <source>
        <dbReference type="SAM" id="MobiDB-lite"/>
    </source>
</evidence>
<reference evidence="9 10" key="1">
    <citation type="submission" date="2023-04" db="EMBL/GenBank/DDBJ databases">
        <title>Klugiella caeni sp. nov. isolated from the sludge of biochemical tank.</title>
        <authorList>
            <person name="Geng K."/>
        </authorList>
    </citation>
    <scope>NUCLEOTIDE SEQUENCE [LARGE SCALE GENOMIC DNA]</scope>
    <source>
        <strain evidence="9 10">YN-L-19</strain>
    </source>
</reference>
<comment type="subcellular location">
    <subcellularLocation>
        <location evidence="1">Membrane</location>
        <topology evidence="1">Multi-pass membrane protein</topology>
    </subcellularLocation>
</comment>
<keyword evidence="4 7" id="KW-1133">Transmembrane helix</keyword>
<accession>A0AAW6TBC0</accession>
<dbReference type="EMBL" id="JASATX010000003">
    <property type="protein sequence ID" value="MDI2098907.1"/>
    <property type="molecule type" value="Genomic_DNA"/>
</dbReference>
<sequence>MQPSRPSDYVDAGARGLADPDDERSSSDPRRTDAESSGRGDITQPKLGLVGWLRFAWRQLTSMRTALLLLLLLAVAAVPGSLVPQRTSDPNGVVQYKADHPELFPVLDGLQMFDVYSSVWFSSIYLLLFISLIGCIIPRTRHHWQALRARPPRTPARLQRLAGYRNSVSDADPQTAIAEAGALLRQLGYRVERYDSEARGAATYSVSAERGYLRETGNLVFHAAMVGVLFAVGIISGFGYNGQKVIVEGQSFTNVLAGYDSFNPGRFFDESSLTPYTITLDSFDAQYGIDQTTGAAVPLDYEAHLTTKVRGEEPIEANAKVNEPLHIAGNNAYLLGNGYAPVVTVYDSSGEVAFSQAVPFLPQDGNLTSLGVVKVPDAVPEQLGLVGFFYPWAVEQHSGAYASAHPQPGDPLLTFNVFSGDLGINEGIPRSVYALDTDGMTPVAGGEADAAAIELRPGERVELPDGLGAVEFTELKRFVSLDIHHDPTQLWVLIFSVLVVGGLAAALFVPRRRLWVKATVAADARTTLEYAGLARGEDPTLDQAVEDLAARHEAELESRSKR</sequence>
<evidence type="ECO:0000256" key="7">
    <source>
        <dbReference type="SAM" id="Phobius"/>
    </source>
</evidence>
<evidence type="ECO:0000313" key="9">
    <source>
        <dbReference type="EMBL" id="MDI2098907.1"/>
    </source>
</evidence>
<evidence type="ECO:0000256" key="4">
    <source>
        <dbReference type="ARBA" id="ARBA00022989"/>
    </source>
</evidence>
<dbReference type="PANTHER" id="PTHR31566:SF0">
    <property type="entry name" value="CYTOCHROME C BIOGENESIS PROTEIN CCS1, CHLOROPLASTIC"/>
    <property type="match status" value="1"/>
</dbReference>
<dbReference type="InterPro" id="IPR023494">
    <property type="entry name" value="Cyt_c_bgen_Ccs1/CcsB/ResB"/>
</dbReference>
<dbReference type="RefSeq" id="WP_281488698.1">
    <property type="nucleotide sequence ID" value="NZ_JASATX010000003.1"/>
</dbReference>
<dbReference type="PANTHER" id="PTHR31566">
    <property type="entry name" value="CYTOCHROME C BIOGENESIS PROTEIN CCS1, CHLOROPLASTIC"/>
    <property type="match status" value="1"/>
</dbReference>
<feature type="domain" description="ResB-like" evidence="8">
    <location>
        <begin position="63"/>
        <end position="545"/>
    </location>
</feature>
<evidence type="ECO:0000313" key="10">
    <source>
        <dbReference type="Proteomes" id="UP001321506"/>
    </source>
</evidence>
<dbReference type="AlphaFoldDB" id="A0AAW6TBC0"/>
<feature type="compositionally biased region" description="Basic and acidic residues" evidence="6">
    <location>
        <begin position="23"/>
        <end position="38"/>
    </location>
</feature>
<comment type="caution">
    <text evidence="9">The sequence shown here is derived from an EMBL/GenBank/DDBJ whole genome shotgun (WGS) entry which is preliminary data.</text>
</comment>
<feature type="transmembrane region" description="Helical" evidence="7">
    <location>
        <begin position="490"/>
        <end position="509"/>
    </location>
</feature>
<keyword evidence="3" id="KW-0201">Cytochrome c-type biogenesis</keyword>
<evidence type="ECO:0000259" key="8">
    <source>
        <dbReference type="Pfam" id="PF05140"/>
    </source>
</evidence>
<dbReference type="Pfam" id="PF05140">
    <property type="entry name" value="ResB"/>
    <property type="match status" value="1"/>
</dbReference>
<dbReference type="GO" id="GO:0016020">
    <property type="term" value="C:membrane"/>
    <property type="evidence" value="ECO:0007669"/>
    <property type="project" value="UniProtKB-SubCell"/>
</dbReference>